<name>A0A1S5Y319_9VIRU</name>
<gene>
    <name evidence="1" type="ORF">JDFR1000234_07</name>
</gene>
<protein>
    <submittedName>
        <fullName evidence="1">Uncharacterized protein</fullName>
    </submittedName>
</protein>
<dbReference type="EMBL" id="KY229235">
    <property type="protein sequence ID" value="AQQ75482.1"/>
    <property type="molecule type" value="Genomic_DNA"/>
</dbReference>
<accession>A0A1S5Y319</accession>
<organism evidence="1">
    <name type="scientific">uncultured archaeal virus</name>
    <dbReference type="NCBI Taxonomy" id="1960247"/>
    <lineage>
        <taxon>Viruses</taxon>
        <taxon>environmental samples</taxon>
    </lineage>
</organism>
<proteinExistence type="predicted"/>
<sequence>MYFYHIVWGYFEIGWELILMHEKEFKKDEFKKIADEAVKYAFEQMIKRPVEEFEYADLQNAKSFILEYLKRQGFKEVLFTAVQGYHGMFWCDDVFIEDEFVVRHPLRELLGDELYKKAIDYNLKVKKAIGRWWKK</sequence>
<reference evidence="1" key="1">
    <citation type="journal article" date="2017" name="MBio">
        <title>Viruses in the Oceanic Basement.</title>
        <authorList>
            <person name="Nigro O.D."/>
            <person name="Jungbluth S.P."/>
            <person name="Steward G.F."/>
            <person name="Rappe M.S."/>
        </authorList>
    </citation>
    <scope>NUCLEOTIDE SEQUENCE</scope>
    <source>
        <strain evidence="1">JdFR1000234</strain>
    </source>
</reference>
<evidence type="ECO:0000313" key="1">
    <source>
        <dbReference type="EMBL" id="AQQ75482.1"/>
    </source>
</evidence>